<dbReference type="GO" id="GO:0046872">
    <property type="term" value="F:metal ion binding"/>
    <property type="evidence" value="ECO:0007669"/>
    <property type="project" value="UniProtKB-KW"/>
</dbReference>
<organism evidence="13 14">
    <name type="scientific">Leeuwenhoekiella blandensis (strain CECT 7118 / CCUG 51940 / KCTC 22103 / MED217)</name>
    <name type="common">Flavobacterium sp. (strain MED217)</name>
    <dbReference type="NCBI Taxonomy" id="398720"/>
    <lineage>
        <taxon>Bacteria</taxon>
        <taxon>Pseudomonadati</taxon>
        <taxon>Bacteroidota</taxon>
        <taxon>Flavobacteriia</taxon>
        <taxon>Flavobacteriales</taxon>
        <taxon>Flavobacteriaceae</taxon>
        <taxon>Leeuwenhoekiella</taxon>
    </lineage>
</organism>
<dbReference type="InterPro" id="IPR018524">
    <property type="entry name" value="DNA/RNA_endonuclease_AS"/>
</dbReference>
<keyword evidence="14" id="KW-1185">Reference proteome</keyword>
<feature type="domain" description="ENPP1-3/EXOG-like endonuclease/phosphodiesterase" evidence="11">
    <location>
        <begin position="60"/>
        <end position="253"/>
    </location>
</feature>
<evidence type="ECO:0000256" key="10">
    <source>
        <dbReference type="RuleBase" id="RU366055"/>
    </source>
</evidence>
<dbReference type="EMBL" id="AANC01000010">
    <property type="protein sequence ID" value="EAQ48039.1"/>
    <property type="molecule type" value="Genomic_DNA"/>
</dbReference>
<evidence type="ECO:0000256" key="6">
    <source>
        <dbReference type="ARBA" id="ARBA00022801"/>
    </source>
</evidence>
<comment type="caution">
    <text evidence="13">The sequence shown here is derived from an EMBL/GenBank/DDBJ whole genome shotgun (WGS) entry which is preliminary data.</text>
</comment>
<comment type="cofactor">
    <cofactor evidence="1 10">
        <name>Mg(2+)</name>
        <dbReference type="ChEBI" id="CHEBI:18420"/>
    </cofactor>
</comment>
<keyword evidence="6 10" id="KW-0378">Hydrolase</keyword>
<dbReference type="InterPro" id="IPR040255">
    <property type="entry name" value="Non-specific_endonuclease"/>
</dbReference>
<dbReference type="RefSeq" id="WP_009779080.1">
    <property type="nucleotide sequence ID" value="NZ_CH672395.1"/>
</dbReference>
<dbReference type="eggNOG" id="COG1864">
    <property type="taxonomic scope" value="Bacteria"/>
</dbReference>
<keyword evidence="7" id="KW-0460">Magnesium</keyword>
<accession>A3XQT6</accession>
<protein>
    <recommendedName>
        <fullName evidence="10">Endonuclease</fullName>
        <ecNumber evidence="10">3.1.30.-</ecNumber>
    </recommendedName>
</protein>
<dbReference type="SMART" id="SM00477">
    <property type="entry name" value="NUC"/>
    <property type="match status" value="1"/>
</dbReference>
<dbReference type="PROSITE" id="PS01070">
    <property type="entry name" value="NUCLEASE_NON_SPEC"/>
    <property type="match status" value="1"/>
</dbReference>
<gene>
    <name evidence="13" type="ORF">MED217_03445</name>
</gene>
<evidence type="ECO:0000256" key="9">
    <source>
        <dbReference type="PIRSR" id="PIRSR640255-2"/>
    </source>
</evidence>
<keyword evidence="3 10" id="KW-0540">Nuclease</keyword>
<evidence type="ECO:0000259" key="11">
    <source>
        <dbReference type="SMART" id="SM00477"/>
    </source>
</evidence>
<dbReference type="HOGENOM" id="CLU_055174_2_0_10"/>
<evidence type="ECO:0000259" key="12">
    <source>
        <dbReference type="SMART" id="SM00892"/>
    </source>
</evidence>
<dbReference type="SMART" id="SM00892">
    <property type="entry name" value="Endonuclease_NS"/>
    <property type="match status" value="1"/>
</dbReference>
<evidence type="ECO:0000256" key="7">
    <source>
        <dbReference type="ARBA" id="ARBA00022842"/>
    </source>
</evidence>
<dbReference type="InterPro" id="IPR044925">
    <property type="entry name" value="His-Me_finger_sf"/>
</dbReference>
<dbReference type="EC" id="3.1.30.-" evidence="10"/>
<feature type="domain" description="DNA/RNA non-specific endonuclease/pyrophosphatase/phosphodiesterase" evidence="12">
    <location>
        <begin position="59"/>
        <end position="253"/>
    </location>
</feature>
<evidence type="ECO:0000313" key="14">
    <source>
        <dbReference type="Proteomes" id="UP000001601"/>
    </source>
</evidence>
<keyword evidence="4 9" id="KW-0479">Metal-binding</keyword>
<proteinExistence type="inferred from homology"/>
<dbReference type="CDD" id="cd00091">
    <property type="entry name" value="NUC"/>
    <property type="match status" value="1"/>
</dbReference>
<dbReference type="Pfam" id="PF01223">
    <property type="entry name" value="Endonuclease_NS"/>
    <property type="match status" value="1"/>
</dbReference>
<keyword evidence="5 10" id="KW-0255">Endonuclease</keyword>
<comment type="similarity">
    <text evidence="2 10">Belongs to the DNA/RNA non-specific endonuclease family.</text>
</comment>
<sequence length="269" mass="30427">MRRKYTYPLLMMVAITLIYLTNDYLDQKEKEAQVSAGAEVKSTSLSFLLPEASPETLVHHQYFSLAYNEEAEQASWVAYTLDYSQLTSSKALSRPYFMVDDAVKTGAADWRNYKNSGYDRGHLCPAADRSFSTQAYNETFLTSNISPQLNAFNAGVWNRLEHQVREWASIYTKVTVVTGGVFENNLGKIGEEEVVVPGAFYKLILRKNELGYSCLAFLIPHSESDAPLQQFVVAVDQVEQVTGIDFFPQLEDSIEQKIEAEKPLANWVF</sequence>
<dbReference type="SUPFAM" id="SSF54060">
    <property type="entry name" value="His-Me finger endonucleases"/>
    <property type="match status" value="1"/>
</dbReference>
<dbReference type="InterPro" id="IPR044929">
    <property type="entry name" value="DNA/RNA_non-sp_Endonuclease_sf"/>
</dbReference>
<dbReference type="STRING" id="398720.MED217_03445"/>
<dbReference type="InterPro" id="IPR001604">
    <property type="entry name" value="Endo_G_ENPP1-like_dom"/>
</dbReference>
<dbReference type="PANTHER" id="PTHR13966">
    <property type="entry name" value="ENDONUCLEASE RELATED"/>
    <property type="match status" value="1"/>
</dbReference>
<evidence type="ECO:0000256" key="3">
    <source>
        <dbReference type="ARBA" id="ARBA00022722"/>
    </source>
</evidence>
<dbReference type="GO" id="GO:0004519">
    <property type="term" value="F:endonuclease activity"/>
    <property type="evidence" value="ECO:0007669"/>
    <property type="project" value="UniProtKB-UniRule"/>
</dbReference>
<evidence type="ECO:0000256" key="4">
    <source>
        <dbReference type="ARBA" id="ARBA00022723"/>
    </source>
</evidence>
<feature type="binding site" evidence="9">
    <location>
        <position position="153"/>
    </location>
    <ligand>
        <name>Mg(2+)</name>
        <dbReference type="ChEBI" id="CHEBI:18420"/>
        <note>catalytic</note>
    </ligand>
</feature>
<evidence type="ECO:0000313" key="13">
    <source>
        <dbReference type="EMBL" id="EAQ48039.1"/>
    </source>
</evidence>
<evidence type="ECO:0000256" key="8">
    <source>
        <dbReference type="PIRSR" id="PIRSR640255-1"/>
    </source>
</evidence>
<dbReference type="GO" id="GO:0003676">
    <property type="term" value="F:nucleic acid binding"/>
    <property type="evidence" value="ECO:0007669"/>
    <property type="project" value="InterPro"/>
</dbReference>
<dbReference type="AlphaFoldDB" id="A3XQT6"/>
<name>A3XQT6_LEEBM</name>
<evidence type="ECO:0000256" key="2">
    <source>
        <dbReference type="ARBA" id="ARBA00010052"/>
    </source>
</evidence>
<dbReference type="GO" id="GO:0016787">
    <property type="term" value="F:hydrolase activity"/>
    <property type="evidence" value="ECO:0007669"/>
    <property type="project" value="UniProtKB-KW"/>
</dbReference>
<dbReference type="InterPro" id="IPR020821">
    <property type="entry name" value="ENPP1-3/EXOG-like_nuc-like"/>
</dbReference>
<evidence type="ECO:0000256" key="1">
    <source>
        <dbReference type="ARBA" id="ARBA00001946"/>
    </source>
</evidence>
<dbReference type="OrthoDB" id="9811262at2"/>
<feature type="active site" description="Proton acceptor" evidence="8">
    <location>
        <position position="122"/>
    </location>
</feature>
<evidence type="ECO:0000256" key="5">
    <source>
        <dbReference type="ARBA" id="ARBA00022759"/>
    </source>
</evidence>
<dbReference type="Gene3D" id="3.40.570.10">
    <property type="entry name" value="Extracellular Endonuclease, subunit A"/>
    <property type="match status" value="1"/>
</dbReference>
<reference evidence="13 14" key="1">
    <citation type="journal article" date="2007" name="Nature">
        <title>Light stimulates growth of proteorhodopsin-containing marine Flavobacteria.</title>
        <authorList>
            <person name="Gomez-Consarnau L."/>
            <person name="Gonzalez J.M."/>
            <person name="Coll-Llado M."/>
            <person name="Gourdon P."/>
            <person name="Pascher T."/>
            <person name="Neutze R."/>
            <person name="Pedros-Alio C."/>
            <person name="Pinhassi J."/>
        </authorList>
    </citation>
    <scope>NUCLEOTIDE SEQUENCE [LARGE SCALE GENOMIC DNA]</scope>
    <source>
        <strain evidence="13 14">MED217</strain>
    </source>
</reference>
<dbReference type="Proteomes" id="UP000001601">
    <property type="component" value="Unassembled WGS sequence"/>
</dbReference>
<dbReference type="PANTHER" id="PTHR13966:SF5">
    <property type="entry name" value="ENDONUCLEASE G, MITOCHONDRIAL"/>
    <property type="match status" value="1"/>
</dbReference>